<evidence type="ECO:0000313" key="3">
    <source>
        <dbReference type="Proteomes" id="UP001107558"/>
    </source>
</evidence>
<evidence type="ECO:0000256" key="1">
    <source>
        <dbReference type="SAM" id="MobiDB-lite"/>
    </source>
</evidence>
<feature type="compositionally biased region" description="Basic and acidic residues" evidence="1">
    <location>
        <begin position="42"/>
        <end position="55"/>
    </location>
</feature>
<protein>
    <submittedName>
        <fullName evidence="2">Uncharacterized protein</fullName>
    </submittedName>
</protein>
<proteinExistence type="predicted"/>
<feature type="compositionally biased region" description="Polar residues" evidence="1">
    <location>
        <begin position="83"/>
        <end position="100"/>
    </location>
</feature>
<comment type="caution">
    <text evidence="2">The sequence shown here is derived from an EMBL/GenBank/DDBJ whole genome shotgun (WGS) entry which is preliminary data.</text>
</comment>
<dbReference type="EMBL" id="JADBJN010000003">
    <property type="protein sequence ID" value="KAG5670708.1"/>
    <property type="molecule type" value="Genomic_DNA"/>
</dbReference>
<gene>
    <name evidence="2" type="ORF">PVAND_000954</name>
</gene>
<reference evidence="2" key="1">
    <citation type="submission" date="2021-03" db="EMBL/GenBank/DDBJ databases">
        <title>Chromosome level genome of the anhydrobiotic midge Polypedilum vanderplanki.</title>
        <authorList>
            <person name="Yoshida Y."/>
            <person name="Kikawada T."/>
            <person name="Gusev O."/>
        </authorList>
    </citation>
    <scope>NUCLEOTIDE SEQUENCE</scope>
    <source>
        <strain evidence="2">NIAS01</strain>
        <tissue evidence="2">Whole body or cell culture</tissue>
    </source>
</reference>
<dbReference type="AlphaFoldDB" id="A0A9J6BLG9"/>
<evidence type="ECO:0000313" key="2">
    <source>
        <dbReference type="EMBL" id="KAG5670708.1"/>
    </source>
</evidence>
<accession>A0A9J6BLG9</accession>
<feature type="region of interest" description="Disordered" evidence="1">
    <location>
        <begin position="1"/>
        <end position="67"/>
    </location>
</feature>
<sequence>MEEIETELESRSWTPKILNEIVGGKKKQQQPTDDENNPLELLSEKRITRKVKDNSTKSTTDSSAVATYHPLTKTFENFEKPHSTLTIPFNSSASSFDNRD</sequence>
<name>A0A9J6BLG9_POLVA</name>
<keyword evidence="3" id="KW-1185">Reference proteome</keyword>
<organism evidence="2 3">
    <name type="scientific">Polypedilum vanderplanki</name>
    <name type="common">Sleeping chironomid midge</name>
    <dbReference type="NCBI Taxonomy" id="319348"/>
    <lineage>
        <taxon>Eukaryota</taxon>
        <taxon>Metazoa</taxon>
        <taxon>Ecdysozoa</taxon>
        <taxon>Arthropoda</taxon>
        <taxon>Hexapoda</taxon>
        <taxon>Insecta</taxon>
        <taxon>Pterygota</taxon>
        <taxon>Neoptera</taxon>
        <taxon>Endopterygota</taxon>
        <taxon>Diptera</taxon>
        <taxon>Nematocera</taxon>
        <taxon>Chironomoidea</taxon>
        <taxon>Chironomidae</taxon>
        <taxon>Chironominae</taxon>
        <taxon>Polypedilum</taxon>
        <taxon>Polypedilum</taxon>
    </lineage>
</organism>
<dbReference type="Proteomes" id="UP001107558">
    <property type="component" value="Chromosome 3"/>
</dbReference>
<feature type="region of interest" description="Disordered" evidence="1">
    <location>
        <begin position="81"/>
        <end position="100"/>
    </location>
</feature>